<name>A0A8J4AVR5_9CHLO</name>
<dbReference type="Proteomes" id="UP000747399">
    <property type="component" value="Unassembled WGS sequence"/>
</dbReference>
<gene>
    <name evidence="1" type="ORF">Vafri_5302</name>
</gene>
<comment type="caution">
    <text evidence="1">The sequence shown here is derived from an EMBL/GenBank/DDBJ whole genome shotgun (WGS) entry which is preliminary data.</text>
</comment>
<reference evidence="1" key="1">
    <citation type="journal article" date="2021" name="Proc. Natl. Acad. Sci. U.S.A.">
        <title>Three genomes in the algal genus Volvox reveal the fate of a haploid sex-determining region after a transition to homothallism.</title>
        <authorList>
            <person name="Yamamoto K."/>
            <person name="Hamaji T."/>
            <person name="Kawai-Toyooka H."/>
            <person name="Matsuzaki R."/>
            <person name="Takahashi F."/>
            <person name="Nishimura Y."/>
            <person name="Kawachi M."/>
            <person name="Noguchi H."/>
            <person name="Minakuchi Y."/>
            <person name="Umen J.G."/>
            <person name="Toyoda A."/>
            <person name="Nozaki H."/>
        </authorList>
    </citation>
    <scope>NUCLEOTIDE SEQUENCE</scope>
    <source>
        <strain evidence="1">NIES-3780</strain>
    </source>
</reference>
<dbReference type="EMBL" id="BNCO01000006">
    <property type="protein sequence ID" value="GIL48881.1"/>
    <property type="molecule type" value="Genomic_DNA"/>
</dbReference>
<keyword evidence="2" id="KW-1185">Reference proteome</keyword>
<dbReference type="AlphaFoldDB" id="A0A8J4AVR5"/>
<sequence length="123" mass="13563">MKFVGIPTMAVNLLTTLPVMHTHVFMYCTLLLPHSITPYHARPSPSLSRAFSFLRSHMLGRVGIIIKSSSGFKSTASISITMTDDPVLPNQMAHPAEDCQHKRLRTCYNRLPSCAAHPMAAVS</sequence>
<accession>A0A8J4AVR5</accession>
<proteinExistence type="predicted"/>
<evidence type="ECO:0000313" key="1">
    <source>
        <dbReference type="EMBL" id="GIL48881.1"/>
    </source>
</evidence>
<evidence type="ECO:0000313" key="2">
    <source>
        <dbReference type="Proteomes" id="UP000747399"/>
    </source>
</evidence>
<protein>
    <submittedName>
        <fullName evidence="1">Uncharacterized protein</fullName>
    </submittedName>
</protein>
<organism evidence="1 2">
    <name type="scientific">Volvox africanus</name>
    <dbReference type="NCBI Taxonomy" id="51714"/>
    <lineage>
        <taxon>Eukaryota</taxon>
        <taxon>Viridiplantae</taxon>
        <taxon>Chlorophyta</taxon>
        <taxon>core chlorophytes</taxon>
        <taxon>Chlorophyceae</taxon>
        <taxon>CS clade</taxon>
        <taxon>Chlamydomonadales</taxon>
        <taxon>Volvocaceae</taxon>
        <taxon>Volvox</taxon>
    </lineage>
</organism>